<feature type="transmembrane region" description="Helical" evidence="11">
    <location>
        <begin position="85"/>
        <end position="103"/>
    </location>
</feature>
<dbReference type="RefSeq" id="WP_104432681.1">
    <property type="nucleotide sequence ID" value="NZ_PTJD01000006.1"/>
</dbReference>
<keyword evidence="7 11" id="KW-1133">Transmembrane helix</keyword>
<comment type="subunit">
    <text evidence="10">Associates with subunits I, II and III to form cytochrome c oxidase.</text>
</comment>
<evidence type="ECO:0000256" key="6">
    <source>
        <dbReference type="ARBA" id="ARBA00022967"/>
    </source>
</evidence>
<evidence type="ECO:0000313" key="13">
    <source>
        <dbReference type="Proteomes" id="UP000239485"/>
    </source>
</evidence>
<gene>
    <name evidence="12" type="ORF">CLV92_106124</name>
</gene>
<evidence type="ECO:0000256" key="5">
    <source>
        <dbReference type="ARBA" id="ARBA00022692"/>
    </source>
</evidence>
<dbReference type="EMBL" id="PTJD01000006">
    <property type="protein sequence ID" value="PPK95303.1"/>
    <property type="molecule type" value="Genomic_DNA"/>
</dbReference>
<name>A0A2S6IM34_9ACTN</name>
<dbReference type="GO" id="GO:0004129">
    <property type="term" value="F:cytochrome-c oxidase activity"/>
    <property type="evidence" value="ECO:0007669"/>
    <property type="project" value="UniProtKB-EC"/>
</dbReference>
<reference evidence="12 13" key="1">
    <citation type="submission" date="2018-02" db="EMBL/GenBank/DDBJ databases">
        <title>Genomic Encyclopedia of Archaeal and Bacterial Type Strains, Phase II (KMG-II): from individual species to whole genera.</title>
        <authorList>
            <person name="Goeker M."/>
        </authorList>
    </citation>
    <scope>NUCLEOTIDE SEQUENCE [LARGE SCALE GENOMIC DNA]</scope>
    <source>
        <strain evidence="12 13">DSM 22857</strain>
    </source>
</reference>
<dbReference type="GO" id="GO:0005886">
    <property type="term" value="C:plasma membrane"/>
    <property type="evidence" value="ECO:0007669"/>
    <property type="project" value="UniProtKB-SubCell"/>
</dbReference>
<dbReference type="PIRSF" id="PIRSF017385">
    <property type="entry name" value="CtaF"/>
    <property type="match status" value="1"/>
</dbReference>
<comment type="subcellular location">
    <subcellularLocation>
        <location evidence="2">Cell membrane</location>
        <topology evidence="2">Multi-pass membrane protein</topology>
    </subcellularLocation>
</comment>
<evidence type="ECO:0000256" key="9">
    <source>
        <dbReference type="ARBA" id="ARBA00047816"/>
    </source>
</evidence>
<feature type="transmembrane region" description="Helical" evidence="11">
    <location>
        <begin position="109"/>
        <end position="128"/>
    </location>
</feature>
<comment type="catalytic activity">
    <reaction evidence="9 10">
        <text>4 Fe(II)-[cytochrome c] + O2 + 8 H(+)(in) = 4 Fe(III)-[cytochrome c] + 2 H2O + 4 H(+)(out)</text>
        <dbReference type="Rhea" id="RHEA:11436"/>
        <dbReference type="Rhea" id="RHEA-COMP:10350"/>
        <dbReference type="Rhea" id="RHEA-COMP:14399"/>
        <dbReference type="ChEBI" id="CHEBI:15377"/>
        <dbReference type="ChEBI" id="CHEBI:15378"/>
        <dbReference type="ChEBI" id="CHEBI:15379"/>
        <dbReference type="ChEBI" id="CHEBI:29033"/>
        <dbReference type="ChEBI" id="CHEBI:29034"/>
        <dbReference type="EC" id="7.1.1.9"/>
    </reaction>
</comment>
<dbReference type="EC" id="7.1.1.9" evidence="10"/>
<evidence type="ECO:0000313" key="12">
    <source>
        <dbReference type="EMBL" id="PPK95303.1"/>
    </source>
</evidence>
<evidence type="ECO:0000256" key="3">
    <source>
        <dbReference type="ARBA" id="ARBA00006870"/>
    </source>
</evidence>
<feature type="transmembrane region" description="Helical" evidence="11">
    <location>
        <begin position="31"/>
        <end position="53"/>
    </location>
</feature>
<dbReference type="InterPro" id="IPR021050">
    <property type="entry name" value="Cyt_c_oxidase_su4_actinobac"/>
</dbReference>
<comment type="caution">
    <text evidence="12">The sequence shown here is derived from an EMBL/GenBank/DDBJ whole genome shotgun (WGS) entry which is preliminary data.</text>
</comment>
<evidence type="ECO:0000256" key="1">
    <source>
        <dbReference type="ARBA" id="ARBA00002536"/>
    </source>
</evidence>
<comment type="function">
    <text evidence="1 10">Part of cytochrome c oxidase, its function is unknown.</text>
</comment>
<dbReference type="OrthoDB" id="5244617at2"/>
<organism evidence="12 13">
    <name type="scientific">Kineococcus xinjiangensis</name>
    <dbReference type="NCBI Taxonomy" id="512762"/>
    <lineage>
        <taxon>Bacteria</taxon>
        <taxon>Bacillati</taxon>
        <taxon>Actinomycetota</taxon>
        <taxon>Actinomycetes</taxon>
        <taxon>Kineosporiales</taxon>
        <taxon>Kineosporiaceae</taxon>
        <taxon>Kineococcus</taxon>
    </lineage>
</organism>
<evidence type="ECO:0000256" key="10">
    <source>
        <dbReference type="PIRNR" id="PIRNR017385"/>
    </source>
</evidence>
<evidence type="ECO:0000256" key="4">
    <source>
        <dbReference type="ARBA" id="ARBA00022475"/>
    </source>
</evidence>
<accession>A0A2S6IM34</accession>
<keyword evidence="4 10" id="KW-1003">Cell membrane</keyword>
<keyword evidence="5 11" id="KW-0812">Transmembrane</keyword>
<evidence type="ECO:0000256" key="7">
    <source>
        <dbReference type="ARBA" id="ARBA00022989"/>
    </source>
</evidence>
<dbReference type="Pfam" id="PF12270">
    <property type="entry name" value="Cyt_c_ox_IV"/>
    <property type="match status" value="1"/>
</dbReference>
<keyword evidence="13" id="KW-1185">Reference proteome</keyword>
<dbReference type="Proteomes" id="UP000239485">
    <property type="component" value="Unassembled WGS sequence"/>
</dbReference>
<protein>
    <recommendedName>
        <fullName evidence="10">Cytochrome c oxidase polypeptide 4</fullName>
        <ecNumber evidence="10">7.1.1.9</ecNumber>
    </recommendedName>
    <alternativeName>
        <fullName evidence="10">Cytochrome aa3 subunit 4</fullName>
    </alternativeName>
    <alternativeName>
        <fullName evidence="10">Cytochrome c oxidase polypeptide IV</fullName>
    </alternativeName>
</protein>
<feature type="transmembrane region" description="Helical" evidence="11">
    <location>
        <begin position="5"/>
        <end position="25"/>
    </location>
</feature>
<keyword evidence="8 10" id="KW-0472">Membrane</keyword>
<dbReference type="GO" id="GO:0022900">
    <property type="term" value="P:electron transport chain"/>
    <property type="evidence" value="ECO:0007669"/>
    <property type="project" value="InterPro"/>
</dbReference>
<keyword evidence="6 10" id="KW-1278">Translocase</keyword>
<comment type="similarity">
    <text evidence="3 10">Belongs to the cytochrome c oxidase bacterial subunit CtaF family.</text>
</comment>
<evidence type="ECO:0000256" key="8">
    <source>
        <dbReference type="ARBA" id="ARBA00023136"/>
    </source>
</evidence>
<evidence type="ECO:0000256" key="2">
    <source>
        <dbReference type="ARBA" id="ARBA00004651"/>
    </source>
</evidence>
<evidence type="ECO:0000256" key="11">
    <source>
        <dbReference type="SAM" id="Phobius"/>
    </source>
</evidence>
<proteinExistence type="inferred from homology"/>
<dbReference type="AlphaFoldDB" id="A0A2S6IM34"/>
<sequence length="133" mass="14495">MKSEIWLFSGGLLFFLPIAFVYGLLTQWNEPVGFVCLLLTAGLAVLVGGYLAVTGARIDERPEDNPRADITEGAGEQGFFSPHSWWPLALSFGAALVFAGAAIGWWLSIIGVAFSIVFLIGWVFEYFVGEHAH</sequence>